<protein>
    <submittedName>
        <fullName evidence="2">Uncharacterized protein</fullName>
    </submittedName>
</protein>
<gene>
    <name evidence="2" type="ORF">SSE37_02095</name>
</gene>
<keyword evidence="3" id="KW-1185">Reference proteome</keyword>
<evidence type="ECO:0000313" key="3">
    <source>
        <dbReference type="Proteomes" id="UP000005713"/>
    </source>
</evidence>
<feature type="region of interest" description="Disordered" evidence="1">
    <location>
        <begin position="95"/>
        <end position="119"/>
    </location>
</feature>
<dbReference type="Proteomes" id="UP000005713">
    <property type="component" value="Unassembled WGS sequence"/>
</dbReference>
<organism evidence="2 3">
    <name type="scientific">Sagittula stellata (strain ATCC 700073 / DSM 11524 / E-37)</name>
    <dbReference type="NCBI Taxonomy" id="388399"/>
    <lineage>
        <taxon>Bacteria</taxon>
        <taxon>Pseudomonadati</taxon>
        <taxon>Pseudomonadota</taxon>
        <taxon>Alphaproteobacteria</taxon>
        <taxon>Rhodobacterales</taxon>
        <taxon>Roseobacteraceae</taxon>
        <taxon>Sagittula</taxon>
    </lineage>
</organism>
<reference evidence="2 3" key="1">
    <citation type="submission" date="2006-06" db="EMBL/GenBank/DDBJ databases">
        <authorList>
            <person name="Moran M.A."/>
            <person name="Ferriera S."/>
            <person name="Johnson J."/>
            <person name="Kravitz S."/>
            <person name="Beeson K."/>
            <person name="Sutton G."/>
            <person name="Rogers Y.-H."/>
            <person name="Friedman R."/>
            <person name="Frazier M."/>
            <person name="Venter J.C."/>
        </authorList>
    </citation>
    <scope>NUCLEOTIDE SEQUENCE [LARGE SCALE GENOMIC DNA]</scope>
    <source>
        <strain evidence="2 3">E-37</strain>
    </source>
</reference>
<dbReference type="AlphaFoldDB" id="A3K4V7"/>
<sequence>MKPLVILEWFKALTVRFTLGLLWTVSATLLMAASFDIHELYVASSSTGNITLTDSLESHAPGATALFTSTPDNDTFSNSLTSGVLRGRITCSDVTISGASGSQGEFVRPRPPGRRRFPP</sequence>
<evidence type="ECO:0000256" key="1">
    <source>
        <dbReference type="SAM" id="MobiDB-lite"/>
    </source>
</evidence>
<name>A3K4V7_SAGS3</name>
<evidence type="ECO:0000313" key="2">
    <source>
        <dbReference type="EMBL" id="EBA08006.1"/>
    </source>
</evidence>
<proteinExistence type="predicted"/>
<dbReference type="EMBL" id="AAYA01000007">
    <property type="protein sequence ID" value="EBA08006.1"/>
    <property type="molecule type" value="Genomic_DNA"/>
</dbReference>
<accession>A3K4V7</accession>
<dbReference type="RefSeq" id="WP_005859835.1">
    <property type="nucleotide sequence ID" value="NZ_AAYA01000007.1"/>
</dbReference>
<comment type="caution">
    <text evidence="2">The sequence shown here is derived from an EMBL/GenBank/DDBJ whole genome shotgun (WGS) entry which is preliminary data.</text>
</comment>